<feature type="transmembrane region" description="Helical" evidence="1">
    <location>
        <begin position="56"/>
        <end position="80"/>
    </location>
</feature>
<feature type="transmembrane region" description="Helical" evidence="1">
    <location>
        <begin position="154"/>
        <end position="176"/>
    </location>
</feature>
<proteinExistence type="predicted"/>
<keyword evidence="1" id="KW-0812">Transmembrane</keyword>
<reference evidence="2" key="1">
    <citation type="submission" date="2023-03" db="EMBL/GenBank/DDBJ databases">
        <title>Massive genome expansion in bonnet fungi (Mycena s.s.) driven by repeated elements and novel gene families across ecological guilds.</title>
        <authorList>
            <consortium name="Lawrence Berkeley National Laboratory"/>
            <person name="Harder C.B."/>
            <person name="Miyauchi S."/>
            <person name="Viragh M."/>
            <person name="Kuo A."/>
            <person name="Thoen E."/>
            <person name="Andreopoulos B."/>
            <person name="Lu D."/>
            <person name="Skrede I."/>
            <person name="Drula E."/>
            <person name="Henrissat B."/>
            <person name="Morin E."/>
            <person name="Kohler A."/>
            <person name="Barry K."/>
            <person name="LaButti K."/>
            <person name="Morin E."/>
            <person name="Salamov A."/>
            <person name="Lipzen A."/>
            <person name="Mereny Z."/>
            <person name="Hegedus B."/>
            <person name="Baldrian P."/>
            <person name="Stursova M."/>
            <person name="Weitz H."/>
            <person name="Taylor A."/>
            <person name="Grigoriev I.V."/>
            <person name="Nagy L.G."/>
            <person name="Martin F."/>
            <person name="Kauserud H."/>
        </authorList>
    </citation>
    <scope>NUCLEOTIDE SEQUENCE</scope>
    <source>
        <strain evidence="2">9144</strain>
    </source>
</reference>
<comment type="caution">
    <text evidence="2">The sequence shown here is derived from an EMBL/GenBank/DDBJ whole genome shotgun (WGS) entry which is preliminary data.</text>
</comment>
<organism evidence="2 3">
    <name type="scientific">Mycena pura</name>
    <dbReference type="NCBI Taxonomy" id="153505"/>
    <lineage>
        <taxon>Eukaryota</taxon>
        <taxon>Fungi</taxon>
        <taxon>Dikarya</taxon>
        <taxon>Basidiomycota</taxon>
        <taxon>Agaricomycotina</taxon>
        <taxon>Agaricomycetes</taxon>
        <taxon>Agaricomycetidae</taxon>
        <taxon>Agaricales</taxon>
        <taxon>Marasmiineae</taxon>
        <taxon>Mycenaceae</taxon>
        <taxon>Mycena</taxon>
    </lineage>
</organism>
<dbReference type="Proteomes" id="UP001219525">
    <property type="component" value="Unassembled WGS sequence"/>
</dbReference>
<keyword evidence="1" id="KW-0472">Membrane</keyword>
<evidence type="ECO:0000313" key="3">
    <source>
        <dbReference type="Proteomes" id="UP001219525"/>
    </source>
</evidence>
<dbReference type="AlphaFoldDB" id="A0AAD6Y167"/>
<evidence type="ECO:0000256" key="1">
    <source>
        <dbReference type="SAM" id="Phobius"/>
    </source>
</evidence>
<accession>A0AAD6Y167</accession>
<feature type="non-terminal residue" evidence="2">
    <location>
        <position position="236"/>
    </location>
</feature>
<feature type="transmembrane region" description="Helical" evidence="1">
    <location>
        <begin position="188"/>
        <end position="210"/>
    </location>
</feature>
<dbReference type="EMBL" id="JARJCW010000100">
    <property type="protein sequence ID" value="KAJ7194252.1"/>
    <property type="molecule type" value="Genomic_DNA"/>
</dbReference>
<keyword evidence="1" id="KW-1133">Transmembrane helix</keyword>
<sequence length="236" mass="26305">MQSTYIGVVDPTAFNLAWTSMFCGLGLTLVLYALYVNLFILAIYILSRRKTAGKNVLLVACCTMFILGTTNVILPILAAATEIQILQALVETGANLGQATFPAELSDLYRCYKIWGSRKAVILFPGALILSIVVIAFVNIVRVDILRLRNYARIYFAMSAVTNLVLVGLTAGRIWWLQRETVHVYKKPMIIVLESGALYCIWTLLLVILFRDDFETVTSVWFIIISNAATQVVNIV</sequence>
<feature type="transmembrane region" description="Helical" evidence="1">
    <location>
        <begin position="122"/>
        <end position="142"/>
    </location>
</feature>
<gene>
    <name evidence="2" type="ORF">GGX14DRAFT_700974</name>
</gene>
<feature type="transmembrane region" description="Helical" evidence="1">
    <location>
        <begin position="16"/>
        <end position="44"/>
    </location>
</feature>
<protein>
    <submittedName>
        <fullName evidence="2">Uncharacterized protein</fullName>
    </submittedName>
</protein>
<name>A0AAD6Y167_9AGAR</name>
<keyword evidence="3" id="KW-1185">Reference proteome</keyword>
<evidence type="ECO:0000313" key="2">
    <source>
        <dbReference type="EMBL" id="KAJ7194252.1"/>
    </source>
</evidence>